<dbReference type="RefSeq" id="WP_369183173.1">
    <property type="nucleotide sequence ID" value="NZ_CP163445.1"/>
</dbReference>
<keyword evidence="4" id="KW-0472">Membrane</keyword>
<feature type="compositionally biased region" description="Pro residues" evidence="3">
    <location>
        <begin position="221"/>
        <end position="232"/>
    </location>
</feature>
<evidence type="ECO:0000256" key="1">
    <source>
        <dbReference type="ARBA" id="ARBA00022729"/>
    </source>
</evidence>
<accession>A0AB39TIW9</accession>
<evidence type="ECO:0000313" key="6">
    <source>
        <dbReference type="EMBL" id="XDQ79103.1"/>
    </source>
</evidence>
<feature type="compositionally biased region" description="Pro residues" evidence="3">
    <location>
        <begin position="95"/>
        <end position="105"/>
    </location>
</feature>
<dbReference type="InterPro" id="IPR013320">
    <property type="entry name" value="ConA-like_dom_sf"/>
</dbReference>
<sequence>MSDRPVPSGEPGQPVTPPQQAPAGGTAPAAGVPPQSPSGAFGPASGYGPPPGVPAQQPQQMTPHPTAQPVPPVPQPGGPGPVVTGPVAPQQAQPVQPPAPQPVPQPVAQAFPPAAQPVQPAAPQPVPQAFPPVAQPVQPAQPAPQWQQQGGFPPPASSAETPDWEALAEQNEKSAKRGRRLKLIGAVTAVVVVAAVGAGFWFYRHGKDDTTANQTSASPTAPGPSSTPPAPPVKGIDSPPTVGTLPAKTGQAALNLGADAKPGTMAGFSGQVLKLPSGQDSFASTSSPVVDVSKSFTVSARVLVDLPNGNRSAISQGDGQYYAYSLGRANNNGHDQWYFKVQVPGGGSAIAWSKGDATVNQWVLLTGVYDDPSGQLTLYVNGVPQSSAKSAGVQPSGTNALQIGRLSSNSVWADPWHGAVADIQVWNQTLPEADIVKIAAGPSSPPSVPPAGAWLTG</sequence>
<proteinExistence type="predicted"/>
<evidence type="ECO:0000259" key="5">
    <source>
        <dbReference type="SMART" id="SM00560"/>
    </source>
</evidence>
<dbReference type="EMBL" id="CP163445">
    <property type="protein sequence ID" value="XDQ79103.1"/>
    <property type="molecule type" value="Genomic_DNA"/>
</dbReference>
<dbReference type="SMART" id="SM00560">
    <property type="entry name" value="LamGL"/>
    <property type="match status" value="1"/>
</dbReference>
<feature type="domain" description="LamG-like jellyroll fold" evidence="5">
    <location>
        <begin position="294"/>
        <end position="433"/>
    </location>
</feature>
<feature type="compositionally biased region" description="Low complexity" evidence="3">
    <location>
        <begin position="106"/>
        <end position="119"/>
    </location>
</feature>
<feature type="compositionally biased region" description="Pro residues" evidence="3">
    <location>
        <begin position="120"/>
        <end position="142"/>
    </location>
</feature>
<feature type="compositionally biased region" description="Pro residues" evidence="3">
    <location>
        <begin position="66"/>
        <end position="79"/>
    </location>
</feature>
<evidence type="ECO:0000256" key="3">
    <source>
        <dbReference type="SAM" id="MobiDB-lite"/>
    </source>
</evidence>
<feature type="transmembrane region" description="Helical" evidence="4">
    <location>
        <begin position="183"/>
        <end position="203"/>
    </location>
</feature>
<feature type="region of interest" description="Disordered" evidence="3">
    <location>
        <begin position="210"/>
        <end position="247"/>
    </location>
</feature>
<keyword evidence="4" id="KW-0812">Transmembrane</keyword>
<feature type="region of interest" description="Disordered" evidence="3">
    <location>
        <begin position="1"/>
        <end position="177"/>
    </location>
</feature>
<name>A0AB39TIW9_9ACTN</name>
<protein>
    <submittedName>
        <fullName evidence="6">LamG-like jellyroll fold domain-containing protein</fullName>
    </submittedName>
</protein>
<dbReference type="Pfam" id="PF13385">
    <property type="entry name" value="Laminin_G_3"/>
    <property type="match status" value="1"/>
</dbReference>
<keyword evidence="2" id="KW-1015">Disulfide bond</keyword>
<evidence type="ECO:0000256" key="2">
    <source>
        <dbReference type="ARBA" id="ARBA00023157"/>
    </source>
</evidence>
<feature type="compositionally biased region" description="Low complexity" evidence="3">
    <location>
        <begin position="81"/>
        <end position="94"/>
    </location>
</feature>
<feature type="compositionally biased region" description="Low complexity" evidence="3">
    <location>
        <begin position="21"/>
        <end position="33"/>
    </location>
</feature>
<gene>
    <name evidence="6" type="ORF">AB2U05_11810</name>
</gene>
<reference evidence="6" key="1">
    <citation type="submission" date="2024-07" db="EMBL/GenBank/DDBJ databases">
        <authorList>
            <person name="Yu S.T."/>
        </authorList>
    </citation>
    <scope>NUCLEOTIDE SEQUENCE</scope>
    <source>
        <strain evidence="6">Y1</strain>
    </source>
</reference>
<dbReference type="SUPFAM" id="SSF49899">
    <property type="entry name" value="Concanavalin A-like lectins/glucanases"/>
    <property type="match status" value="1"/>
</dbReference>
<keyword evidence="1" id="KW-0732">Signal</keyword>
<evidence type="ECO:0000256" key="4">
    <source>
        <dbReference type="SAM" id="Phobius"/>
    </source>
</evidence>
<dbReference type="AlphaFoldDB" id="A0AB39TIW9"/>
<dbReference type="Gene3D" id="2.60.120.200">
    <property type="match status" value="1"/>
</dbReference>
<keyword evidence="4" id="KW-1133">Transmembrane helix</keyword>
<organism evidence="6">
    <name type="scientific">Streptomyces sp. Y1</name>
    <dbReference type="NCBI Taxonomy" id="3238634"/>
    <lineage>
        <taxon>Bacteria</taxon>
        <taxon>Bacillati</taxon>
        <taxon>Actinomycetota</taxon>
        <taxon>Actinomycetes</taxon>
        <taxon>Kitasatosporales</taxon>
        <taxon>Streptomycetaceae</taxon>
        <taxon>Streptomyces</taxon>
    </lineage>
</organism>
<dbReference type="InterPro" id="IPR006558">
    <property type="entry name" value="LamG-like"/>
</dbReference>